<dbReference type="EMBL" id="BMQL01000092">
    <property type="protein sequence ID" value="GGR39130.1"/>
    <property type="molecule type" value="Genomic_DNA"/>
</dbReference>
<reference evidence="1" key="2">
    <citation type="submission" date="2020-09" db="EMBL/GenBank/DDBJ databases">
        <authorList>
            <person name="Sun Q."/>
            <person name="Ohkuma M."/>
        </authorList>
    </citation>
    <scope>NUCLEOTIDE SEQUENCE</scope>
    <source>
        <strain evidence="1">JCM 31311</strain>
    </source>
</reference>
<name>A0A918FI46_9DEIO</name>
<evidence type="ECO:0000313" key="1">
    <source>
        <dbReference type="EMBL" id="GGR39130.1"/>
    </source>
</evidence>
<gene>
    <name evidence="1" type="ORF">GCM10008957_55100</name>
</gene>
<proteinExistence type="predicted"/>
<reference evidence="1" key="1">
    <citation type="journal article" date="2014" name="Int. J. Syst. Evol. Microbiol.">
        <title>Complete genome sequence of Corynebacterium casei LMG S-19264T (=DSM 44701T), isolated from a smear-ripened cheese.</title>
        <authorList>
            <consortium name="US DOE Joint Genome Institute (JGI-PGF)"/>
            <person name="Walter F."/>
            <person name="Albersmeier A."/>
            <person name="Kalinowski J."/>
            <person name="Ruckert C."/>
        </authorList>
    </citation>
    <scope>NUCLEOTIDE SEQUENCE</scope>
    <source>
        <strain evidence="1">JCM 31311</strain>
    </source>
</reference>
<dbReference type="Proteomes" id="UP000603865">
    <property type="component" value="Unassembled WGS sequence"/>
</dbReference>
<dbReference type="AlphaFoldDB" id="A0A918FI46"/>
<comment type="caution">
    <text evidence="1">The sequence shown here is derived from an EMBL/GenBank/DDBJ whole genome shotgun (WGS) entry which is preliminary data.</text>
</comment>
<protein>
    <submittedName>
        <fullName evidence="1">Uncharacterized protein</fullName>
    </submittedName>
</protein>
<sequence>MTRKRDGNGDHAVEDGPTEGAVNCIKLVSVSCTGRDPVNVSERGVRSLVEACPEMTEASHP</sequence>
<keyword evidence="2" id="KW-1185">Reference proteome</keyword>
<organism evidence="1 2">
    <name type="scientific">Deinococcus ruber</name>
    <dbReference type="NCBI Taxonomy" id="1848197"/>
    <lineage>
        <taxon>Bacteria</taxon>
        <taxon>Thermotogati</taxon>
        <taxon>Deinococcota</taxon>
        <taxon>Deinococci</taxon>
        <taxon>Deinococcales</taxon>
        <taxon>Deinococcaceae</taxon>
        <taxon>Deinococcus</taxon>
    </lineage>
</organism>
<accession>A0A918FI46</accession>
<evidence type="ECO:0000313" key="2">
    <source>
        <dbReference type="Proteomes" id="UP000603865"/>
    </source>
</evidence>